<geneLocation type="plasmid" evidence="2 3">
    <name>pACIX903</name>
</geneLocation>
<accession>E8X7C3</accession>
<evidence type="ECO:0000313" key="3">
    <source>
        <dbReference type="Proteomes" id="UP000000343"/>
    </source>
</evidence>
<dbReference type="HOGENOM" id="CLU_1276166_0_0_0"/>
<protein>
    <submittedName>
        <fullName evidence="2">Uncharacterized protein</fullName>
    </submittedName>
</protein>
<organism evidence="3">
    <name type="scientific">Granulicella tundricola (strain ATCC BAA-1859 / DSM 23138 / MP5ACTX9)</name>
    <dbReference type="NCBI Taxonomy" id="1198114"/>
    <lineage>
        <taxon>Bacteria</taxon>
        <taxon>Pseudomonadati</taxon>
        <taxon>Acidobacteriota</taxon>
        <taxon>Terriglobia</taxon>
        <taxon>Terriglobales</taxon>
        <taxon>Acidobacteriaceae</taxon>
        <taxon>Granulicella</taxon>
    </lineage>
</organism>
<keyword evidence="3" id="KW-1185">Reference proteome</keyword>
<feature type="region of interest" description="Disordered" evidence="1">
    <location>
        <begin position="182"/>
        <end position="216"/>
    </location>
</feature>
<dbReference type="EMBL" id="CP002483">
    <property type="protein sequence ID" value="ADW71357.1"/>
    <property type="molecule type" value="Genomic_DNA"/>
</dbReference>
<dbReference type="KEGG" id="acm:AciX9_4407"/>
<dbReference type="Proteomes" id="UP000000343">
    <property type="component" value="Plasmid pACIX903"/>
</dbReference>
<keyword evidence="2" id="KW-0614">Plasmid</keyword>
<name>E8X7C3_GRATM</name>
<dbReference type="AlphaFoldDB" id="E8X7C3"/>
<sequence>MRLFRQPILAWVKERSIYETRRGGERMKLQRSISKLFKLLPSGILIVEPNPGLLAARVLLLSAADSYVAASNEVPPATDLQKTDVKVAVLSLSLGKPTLSKLAQEVRLYYPGARILIFGNSELDLDDQLYDETIDRHCRPEQLLDVLFRLARESSHQSIAYRLRIGAEALSLKGFGWVSSHRRPLESDPSKEAVSASADSPTGVDFPADETSPHLV</sequence>
<evidence type="ECO:0000256" key="1">
    <source>
        <dbReference type="SAM" id="MobiDB-lite"/>
    </source>
</evidence>
<evidence type="ECO:0000313" key="2">
    <source>
        <dbReference type="EMBL" id="ADW71357.1"/>
    </source>
</evidence>
<gene>
    <name evidence="2" type="ordered locus">AciX9_4407</name>
</gene>
<proteinExistence type="predicted"/>
<reference evidence="3" key="1">
    <citation type="submission" date="2011-01" db="EMBL/GenBank/DDBJ databases">
        <title>Complete sequence of plasmid3 of Acidobacterium sp. MP5ACTX9.</title>
        <authorList>
            <consortium name="US DOE Joint Genome Institute"/>
            <person name="Lucas S."/>
            <person name="Copeland A."/>
            <person name="Lapidus A."/>
            <person name="Cheng J.-F."/>
            <person name="Goodwin L."/>
            <person name="Pitluck S."/>
            <person name="Teshima H."/>
            <person name="Detter J.C."/>
            <person name="Han C."/>
            <person name="Tapia R."/>
            <person name="Land M."/>
            <person name="Hauser L."/>
            <person name="Kyrpides N."/>
            <person name="Ivanova N."/>
            <person name="Ovchinnikova G."/>
            <person name="Pagani I."/>
            <person name="Rawat S.R."/>
            <person name="Mannisto M."/>
            <person name="Haggblom M.M."/>
            <person name="Woyke T."/>
        </authorList>
    </citation>
    <scope>NUCLEOTIDE SEQUENCE [LARGE SCALE GENOMIC DNA]</scope>
    <source>
        <strain evidence="3">MP5ACTX9</strain>
        <plasmid evidence="3">Plasmid pACIX903</plasmid>
    </source>
</reference>